<dbReference type="AlphaFoldDB" id="A0A644Z5K7"/>
<dbReference type="InterPro" id="IPR050572">
    <property type="entry name" value="Fe-S_Ferredoxin"/>
</dbReference>
<keyword evidence="1" id="KW-0004">4Fe-4S</keyword>
<protein>
    <recommendedName>
        <fullName evidence="5">4Fe-4S ferredoxin-type domain-containing protein</fullName>
    </recommendedName>
</protein>
<dbReference type="Gene3D" id="3.30.70.20">
    <property type="match status" value="1"/>
</dbReference>
<organism evidence="6">
    <name type="scientific">bioreactor metagenome</name>
    <dbReference type="NCBI Taxonomy" id="1076179"/>
    <lineage>
        <taxon>unclassified sequences</taxon>
        <taxon>metagenomes</taxon>
        <taxon>ecological metagenomes</taxon>
    </lineage>
</organism>
<dbReference type="PROSITE" id="PS51379">
    <property type="entry name" value="4FE4S_FER_2"/>
    <property type="match status" value="2"/>
</dbReference>
<dbReference type="GO" id="GO:0046872">
    <property type="term" value="F:metal ion binding"/>
    <property type="evidence" value="ECO:0007669"/>
    <property type="project" value="UniProtKB-KW"/>
</dbReference>
<dbReference type="Pfam" id="PF14697">
    <property type="entry name" value="Fer4_21"/>
    <property type="match status" value="1"/>
</dbReference>
<dbReference type="PROSITE" id="PS00198">
    <property type="entry name" value="4FE4S_FER_1"/>
    <property type="match status" value="1"/>
</dbReference>
<feature type="domain" description="4Fe-4S ferredoxin-type" evidence="5">
    <location>
        <begin position="262"/>
        <end position="291"/>
    </location>
</feature>
<accession>A0A644Z5K7</accession>
<gene>
    <name evidence="6" type="ORF">SDC9_82707</name>
</gene>
<keyword evidence="4" id="KW-0411">Iron-sulfur</keyword>
<dbReference type="EMBL" id="VSSQ01007501">
    <property type="protein sequence ID" value="MPM36112.1"/>
    <property type="molecule type" value="Genomic_DNA"/>
</dbReference>
<evidence type="ECO:0000256" key="4">
    <source>
        <dbReference type="ARBA" id="ARBA00023014"/>
    </source>
</evidence>
<dbReference type="PANTHER" id="PTHR43687">
    <property type="entry name" value="ADENYLYLSULFATE REDUCTASE, BETA SUBUNIT"/>
    <property type="match status" value="1"/>
</dbReference>
<dbReference type="SUPFAM" id="SSF54862">
    <property type="entry name" value="4Fe-4S ferredoxins"/>
    <property type="match status" value="1"/>
</dbReference>
<reference evidence="6" key="1">
    <citation type="submission" date="2019-08" db="EMBL/GenBank/DDBJ databases">
        <authorList>
            <person name="Kucharzyk K."/>
            <person name="Murdoch R.W."/>
            <person name="Higgins S."/>
            <person name="Loffler F."/>
        </authorList>
    </citation>
    <scope>NUCLEOTIDE SEQUENCE</scope>
</reference>
<dbReference type="InterPro" id="IPR017896">
    <property type="entry name" value="4Fe4S_Fe-S-bd"/>
</dbReference>
<proteinExistence type="predicted"/>
<name>A0A644Z5K7_9ZZZZ</name>
<keyword evidence="2" id="KW-0479">Metal-binding</keyword>
<dbReference type="PANTHER" id="PTHR43687:SF1">
    <property type="entry name" value="FERREDOXIN III"/>
    <property type="match status" value="1"/>
</dbReference>
<feature type="domain" description="4Fe-4S ferredoxin-type" evidence="5">
    <location>
        <begin position="292"/>
        <end position="321"/>
    </location>
</feature>
<evidence type="ECO:0000256" key="3">
    <source>
        <dbReference type="ARBA" id="ARBA00023004"/>
    </source>
</evidence>
<evidence type="ECO:0000259" key="5">
    <source>
        <dbReference type="PROSITE" id="PS51379"/>
    </source>
</evidence>
<dbReference type="GO" id="GO:0051539">
    <property type="term" value="F:4 iron, 4 sulfur cluster binding"/>
    <property type="evidence" value="ECO:0007669"/>
    <property type="project" value="UniProtKB-KW"/>
</dbReference>
<dbReference type="InterPro" id="IPR017900">
    <property type="entry name" value="4Fe4S_Fe_S_CS"/>
</dbReference>
<evidence type="ECO:0000256" key="2">
    <source>
        <dbReference type="ARBA" id="ARBA00022723"/>
    </source>
</evidence>
<evidence type="ECO:0000256" key="1">
    <source>
        <dbReference type="ARBA" id="ARBA00022485"/>
    </source>
</evidence>
<keyword evidence="3" id="KW-0408">Iron</keyword>
<evidence type="ECO:0000313" key="6">
    <source>
        <dbReference type="EMBL" id="MPM36112.1"/>
    </source>
</evidence>
<sequence>MALTAEERKELLTLFEVPKDLGAEALKMLSQQEMQLILLMKKDTISFDKLKEKIAGAEIADHPERLIQSAYSRAVLDKARDEDGALCYRISNFYGRYPYFAQFEYEEYARFPREKKDRLNEWDFELYYGVFGKDVQAKIRGEETYVHNSTFLTLPEAFALLEKHSGNIYRVPCNCKCMMDVTEKPRNVCINFDSGDNTPSDRGHGEKLTLEFAKELTRDWNRRGLMQNGEDFAICNCDGQSCYPLQMARKAGAQGIYPRSNYLINWDEETCINCGNCARICNFNAFVVGEDKKVSFHPELCWGCTICSANCPKSAITLSPREGAGCAAQAASIHH</sequence>
<comment type="caution">
    <text evidence="6">The sequence shown here is derived from an EMBL/GenBank/DDBJ whole genome shotgun (WGS) entry which is preliminary data.</text>
</comment>